<feature type="compositionally biased region" description="Low complexity" evidence="1">
    <location>
        <begin position="36"/>
        <end position="63"/>
    </location>
</feature>
<keyword evidence="2" id="KW-0732">Signal</keyword>
<evidence type="ECO:0000313" key="4">
    <source>
        <dbReference type="Proteomes" id="UP000757435"/>
    </source>
</evidence>
<feature type="chain" id="PRO_5038042179" description="Lipoprotein" evidence="2">
    <location>
        <begin position="25"/>
        <end position="205"/>
    </location>
</feature>
<accession>A0A951QGM7</accession>
<feature type="signal peptide" evidence="2">
    <location>
        <begin position="1"/>
        <end position="24"/>
    </location>
</feature>
<feature type="region of interest" description="Disordered" evidence="1">
    <location>
        <begin position="27"/>
        <end position="63"/>
    </location>
</feature>
<evidence type="ECO:0000256" key="2">
    <source>
        <dbReference type="SAM" id="SignalP"/>
    </source>
</evidence>
<proteinExistence type="predicted"/>
<evidence type="ECO:0008006" key="5">
    <source>
        <dbReference type="Google" id="ProtNLM"/>
    </source>
</evidence>
<evidence type="ECO:0000256" key="1">
    <source>
        <dbReference type="SAM" id="MobiDB-lite"/>
    </source>
</evidence>
<sequence>MKYALRFASLMVLAALMLSACGKATSTASSTPAGQPSSDSSASPTPSLAASATPSPSVTASTTDGQVYKQQGDLFEITFPKGYTYQETGSGLAFVSEDQGFGGSVDFGAAQGNKLTTEQLEKALKDEYEKRLKELEWQETKQQPDGSIRVDWTGKDPQGNALDAVSFVEQRGDTIYILNLFGVNKSYQDYNSDAEKIVSSYRVKQ</sequence>
<organism evidence="3 4">
    <name type="scientific">Drouetiella hepatica Uher 2000/2452</name>
    <dbReference type="NCBI Taxonomy" id="904376"/>
    <lineage>
        <taxon>Bacteria</taxon>
        <taxon>Bacillati</taxon>
        <taxon>Cyanobacteriota</taxon>
        <taxon>Cyanophyceae</taxon>
        <taxon>Oculatellales</taxon>
        <taxon>Oculatellaceae</taxon>
        <taxon>Drouetiella</taxon>
    </lineage>
</organism>
<dbReference type="AlphaFoldDB" id="A0A951QGM7"/>
<protein>
    <recommendedName>
        <fullName evidence="5">Lipoprotein</fullName>
    </recommendedName>
</protein>
<comment type="caution">
    <text evidence="3">The sequence shown here is derived from an EMBL/GenBank/DDBJ whole genome shotgun (WGS) entry which is preliminary data.</text>
</comment>
<dbReference type="PROSITE" id="PS51257">
    <property type="entry name" value="PROKAR_LIPOPROTEIN"/>
    <property type="match status" value="1"/>
</dbReference>
<dbReference type="Proteomes" id="UP000757435">
    <property type="component" value="Unassembled WGS sequence"/>
</dbReference>
<dbReference type="EMBL" id="JAHHHD010000042">
    <property type="protein sequence ID" value="MBW4661674.1"/>
    <property type="molecule type" value="Genomic_DNA"/>
</dbReference>
<evidence type="ECO:0000313" key="3">
    <source>
        <dbReference type="EMBL" id="MBW4661674.1"/>
    </source>
</evidence>
<reference evidence="3" key="2">
    <citation type="journal article" date="2022" name="Microbiol. Resour. Announc.">
        <title>Metagenome Sequencing to Explore Phylogenomics of Terrestrial Cyanobacteria.</title>
        <authorList>
            <person name="Ward R.D."/>
            <person name="Stajich J.E."/>
            <person name="Johansen J.R."/>
            <person name="Huntemann M."/>
            <person name="Clum A."/>
            <person name="Foster B."/>
            <person name="Foster B."/>
            <person name="Roux S."/>
            <person name="Palaniappan K."/>
            <person name="Varghese N."/>
            <person name="Mukherjee S."/>
            <person name="Reddy T.B.K."/>
            <person name="Daum C."/>
            <person name="Copeland A."/>
            <person name="Chen I.A."/>
            <person name="Ivanova N.N."/>
            <person name="Kyrpides N.C."/>
            <person name="Shapiro N."/>
            <person name="Eloe-Fadrosh E.A."/>
            <person name="Pietrasiak N."/>
        </authorList>
    </citation>
    <scope>NUCLEOTIDE SEQUENCE</scope>
    <source>
        <strain evidence="3">UHER 2000/2452</strain>
    </source>
</reference>
<reference evidence="3" key="1">
    <citation type="submission" date="2021-05" db="EMBL/GenBank/DDBJ databases">
        <authorList>
            <person name="Pietrasiak N."/>
            <person name="Ward R."/>
            <person name="Stajich J.E."/>
            <person name="Kurbessoian T."/>
        </authorList>
    </citation>
    <scope>NUCLEOTIDE SEQUENCE</scope>
    <source>
        <strain evidence="3">UHER 2000/2452</strain>
    </source>
</reference>
<gene>
    <name evidence="3" type="ORF">KME15_23640</name>
</gene>
<name>A0A951QGM7_9CYAN</name>